<evidence type="ECO:0000256" key="1">
    <source>
        <dbReference type="ARBA" id="ARBA00011062"/>
    </source>
</evidence>
<comment type="caution">
    <text evidence="7">The sequence shown here is derived from an EMBL/GenBank/DDBJ whole genome shotgun (WGS) entry which is preliminary data.</text>
</comment>
<dbReference type="InterPro" id="IPR002828">
    <property type="entry name" value="SurE-like_Pase/nucleotidase"/>
</dbReference>
<sequence length="334" mass="35644">MMHFLTLLTLAPLCRARNPRIIFSNDDGLGSLNLYEFYHTLNSSGYFDLLVSAPCDDKSGTASRDTSDPEGDLRTPAQGECRFNSTHGAPGKRHGHGIKTDGSEDPYLYWVNGYPATSMRLGIDNFSSDAFSRLGSNLKPELALTGINYGSNGDSTASISGTVGAARYAAKRGIPAIGFSGSFGRHVGWNDPELGGKNSDALVVAKTYAGLATSLVLQIIKAADSINGTYLPKGTLMNVNFPDATLSSTGCNDTSKFKWVLAYTKLTNVTVAPDVRQGNCSRIPTEGEVLSKDNQKKCLISVSMVNAEDLGVASVKDYTAVLESLKGWGSWACL</sequence>
<keyword evidence="3" id="KW-0378">Hydrolase</keyword>
<feature type="domain" description="Survival protein SurE-like phosphatase/nucleotidase" evidence="6">
    <location>
        <begin position="21"/>
        <end position="247"/>
    </location>
</feature>
<dbReference type="PANTHER" id="PTHR30457">
    <property type="entry name" value="5'-NUCLEOTIDASE SURE"/>
    <property type="match status" value="1"/>
</dbReference>
<keyword evidence="5" id="KW-0732">Signal</keyword>
<accession>A0AAN6Y1N6</accession>
<comment type="similarity">
    <text evidence="1">Belongs to the SurE nucleotidase family.</text>
</comment>
<gene>
    <name evidence="7" type="ORF">QBC37DRAFT_449985</name>
</gene>
<keyword evidence="2" id="KW-0479">Metal-binding</keyword>
<evidence type="ECO:0000256" key="3">
    <source>
        <dbReference type="ARBA" id="ARBA00022801"/>
    </source>
</evidence>
<reference evidence="7" key="2">
    <citation type="submission" date="2023-05" db="EMBL/GenBank/DDBJ databases">
        <authorList>
            <consortium name="Lawrence Berkeley National Laboratory"/>
            <person name="Steindorff A."/>
            <person name="Hensen N."/>
            <person name="Bonometti L."/>
            <person name="Westerberg I."/>
            <person name="Brannstrom I.O."/>
            <person name="Guillou S."/>
            <person name="Cros-Aarteil S."/>
            <person name="Calhoun S."/>
            <person name="Haridas S."/>
            <person name="Kuo A."/>
            <person name="Mondo S."/>
            <person name="Pangilinan J."/>
            <person name="Riley R."/>
            <person name="Labutti K."/>
            <person name="Andreopoulos B."/>
            <person name="Lipzen A."/>
            <person name="Chen C."/>
            <person name="Yanf M."/>
            <person name="Daum C."/>
            <person name="Ng V."/>
            <person name="Clum A."/>
            <person name="Ohm R."/>
            <person name="Martin F."/>
            <person name="Silar P."/>
            <person name="Natvig D."/>
            <person name="Lalanne C."/>
            <person name="Gautier V."/>
            <person name="Ament-Velasquez S.L."/>
            <person name="Kruys A."/>
            <person name="Hutchinson M.I."/>
            <person name="Powell A.J."/>
            <person name="Barry K."/>
            <person name="Miller A.N."/>
            <person name="Grigoriev I.V."/>
            <person name="Debuchy R."/>
            <person name="Gladieux P."/>
            <person name="Thoren M.H."/>
            <person name="Johannesson H."/>
        </authorList>
    </citation>
    <scope>NUCLEOTIDE SEQUENCE</scope>
    <source>
        <strain evidence="7">PSN293</strain>
    </source>
</reference>
<reference evidence="7" key="1">
    <citation type="journal article" date="2023" name="Mol. Phylogenet. Evol.">
        <title>Genome-scale phylogeny and comparative genomics of the fungal order Sordariales.</title>
        <authorList>
            <person name="Hensen N."/>
            <person name="Bonometti L."/>
            <person name="Westerberg I."/>
            <person name="Brannstrom I.O."/>
            <person name="Guillou S."/>
            <person name="Cros-Aarteil S."/>
            <person name="Calhoun S."/>
            <person name="Haridas S."/>
            <person name="Kuo A."/>
            <person name="Mondo S."/>
            <person name="Pangilinan J."/>
            <person name="Riley R."/>
            <person name="LaButti K."/>
            <person name="Andreopoulos B."/>
            <person name="Lipzen A."/>
            <person name="Chen C."/>
            <person name="Yan M."/>
            <person name="Daum C."/>
            <person name="Ng V."/>
            <person name="Clum A."/>
            <person name="Steindorff A."/>
            <person name="Ohm R.A."/>
            <person name="Martin F."/>
            <person name="Silar P."/>
            <person name="Natvig D.O."/>
            <person name="Lalanne C."/>
            <person name="Gautier V."/>
            <person name="Ament-Velasquez S.L."/>
            <person name="Kruys A."/>
            <person name="Hutchinson M.I."/>
            <person name="Powell A.J."/>
            <person name="Barry K."/>
            <person name="Miller A.N."/>
            <person name="Grigoriev I.V."/>
            <person name="Debuchy R."/>
            <person name="Gladieux P."/>
            <person name="Hiltunen Thoren M."/>
            <person name="Johannesson H."/>
        </authorList>
    </citation>
    <scope>NUCLEOTIDE SEQUENCE</scope>
    <source>
        <strain evidence="7">PSN293</strain>
    </source>
</reference>
<name>A0AAN6Y1N6_9PEZI</name>
<dbReference type="EMBL" id="MU858199">
    <property type="protein sequence ID" value="KAK4209600.1"/>
    <property type="molecule type" value="Genomic_DNA"/>
</dbReference>
<feature type="signal peptide" evidence="5">
    <location>
        <begin position="1"/>
        <end position="16"/>
    </location>
</feature>
<evidence type="ECO:0000313" key="8">
    <source>
        <dbReference type="Proteomes" id="UP001301769"/>
    </source>
</evidence>
<protein>
    <submittedName>
        <fullName evidence="7">Survival protein sure-like phosphatase/nucleotidase</fullName>
    </submittedName>
</protein>
<evidence type="ECO:0000256" key="2">
    <source>
        <dbReference type="ARBA" id="ARBA00022723"/>
    </source>
</evidence>
<dbReference type="PANTHER" id="PTHR30457:SF0">
    <property type="entry name" value="PHOSPHATASE, PUTATIVE (AFU_ORTHOLOGUE AFUA_4G01070)-RELATED"/>
    <property type="match status" value="1"/>
</dbReference>
<dbReference type="AlphaFoldDB" id="A0AAN6Y1N6"/>
<evidence type="ECO:0000256" key="4">
    <source>
        <dbReference type="SAM" id="MobiDB-lite"/>
    </source>
</evidence>
<evidence type="ECO:0000259" key="6">
    <source>
        <dbReference type="Pfam" id="PF01975"/>
    </source>
</evidence>
<feature type="compositionally biased region" description="Basic and acidic residues" evidence="4">
    <location>
        <begin position="58"/>
        <end position="73"/>
    </location>
</feature>
<keyword evidence="8" id="KW-1185">Reference proteome</keyword>
<proteinExistence type="inferred from homology"/>
<dbReference type="InterPro" id="IPR036523">
    <property type="entry name" value="SurE-like_sf"/>
</dbReference>
<dbReference type="GO" id="GO:0008252">
    <property type="term" value="F:nucleotidase activity"/>
    <property type="evidence" value="ECO:0007669"/>
    <property type="project" value="InterPro"/>
</dbReference>
<dbReference type="SUPFAM" id="SSF64167">
    <property type="entry name" value="SurE-like"/>
    <property type="match status" value="1"/>
</dbReference>
<dbReference type="Gene3D" id="3.40.1210.10">
    <property type="entry name" value="Survival protein SurE-like phosphatase/nucleotidase"/>
    <property type="match status" value="1"/>
</dbReference>
<evidence type="ECO:0000313" key="7">
    <source>
        <dbReference type="EMBL" id="KAK4209600.1"/>
    </source>
</evidence>
<evidence type="ECO:0000256" key="5">
    <source>
        <dbReference type="SAM" id="SignalP"/>
    </source>
</evidence>
<dbReference type="Pfam" id="PF01975">
    <property type="entry name" value="SurE"/>
    <property type="match status" value="1"/>
</dbReference>
<dbReference type="GO" id="GO:0046872">
    <property type="term" value="F:metal ion binding"/>
    <property type="evidence" value="ECO:0007669"/>
    <property type="project" value="UniProtKB-KW"/>
</dbReference>
<feature type="chain" id="PRO_5042942518" evidence="5">
    <location>
        <begin position="17"/>
        <end position="334"/>
    </location>
</feature>
<organism evidence="7 8">
    <name type="scientific">Rhypophila decipiens</name>
    <dbReference type="NCBI Taxonomy" id="261697"/>
    <lineage>
        <taxon>Eukaryota</taxon>
        <taxon>Fungi</taxon>
        <taxon>Dikarya</taxon>
        <taxon>Ascomycota</taxon>
        <taxon>Pezizomycotina</taxon>
        <taxon>Sordariomycetes</taxon>
        <taxon>Sordariomycetidae</taxon>
        <taxon>Sordariales</taxon>
        <taxon>Naviculisporaceae</taxon>
        <taxon>Rhypophila</taxon>
    </lineage>
</organism>
<feature type="region of interest" description="Disordered" evidence="4">
    <location>
        <begin position="58"/>
        <end position="99"/>
    </location>
</feature>
<dbReference type="InterPro" id="IPR030048">
    <property type="entry name" value="SurE"/>
</dbReference>
<dbReference type="Proteomes" id="UP001301769">
    <property type="component" value="Unassembled WGS sequence"/>
</dbReference>